<dbReference type="InterPro" id="IPR029058">
    <property type="entry name" value="AB_hydrolase_fold"/>
</dbReference>
<organism evidence="5 6">
    <name type="scientific">Ancylostoma ceylanicum</name>
    <dbReference type="NCBI Taxonomy" id="53326"/>
    <lineage>
        <taxon>Eukaryota</taxon>
        <taxon>Metazoa</taxon>
        <taxon>Ecdysozoa</taxon>
        <taxon>Nematoda</taxon>
        <taxon>Chromadorea</taxon>
        <taxon>Rhabditida</taxon>
        <taxon>Rhabditina</taxon>
        <taxon>Rhabditomorpha</taxon>
        <taxon>Strongyloidea</taxon>
        <taxon>Ancylostomatidae</taxon>
        <taxon>Ancylostomatinae</taxon>
        <taxon>Ancylostoma</taxon>
    </lineage>
</organism>
<evidence type="ECO:0000256" key="2">
    <source>
        <dbReference type="PIRSR" id="PIRSR016521-1"/>
    </source>
</evidence>
<evidence type="ECO:0000259" key="4">
    <source>
        <dbReference type="Pfam" id="PF08840"/>
    </source>
</evidence>
<proteinExistence type="inferred from homology"/>
<dbReference type="Pfam" id="PF08840">
    <property type="entry name" value="BAAT_C"/>
    <property type="match status" value="1"/>
</dbReference>
<feature type="domain" description="BAAT/Acyl-CoA thioester hydrolase C-terminal" evidence="4">
    <location>
        <begin position="197"/>
        <end position="402"/>
    </location>
</feature>
<name>A0A0D6LNN8_9BILA</name>
<dbReference type="EMBL" id="KE124975">
    <property type="protein sequence ID" value="EPB73700.1"/>
    <property type="molecule type" value="Genomic_DNA"/>
</dbReference>
<dbReference type="Gene3D" id="2.60.40.2240">
    <property type="entry name" value="Acyl-CoA thioester hydrolase/BAAT N-terminal domain"/>
    <property type="match status" value="1"/>
</dbReference>
<dbReference type="PIRSF" id="PIRSF016521">
    <property type="entry name" value="Acyl-CoA_hydro"/>
    <property type="match status" value="1"/>
</dbReference>
<comment type="similarity">
    <text evidence="1">Belongs to the C/M/P thioester hydrolase family.</text>
</comment>
<evidence type="ECO:0000313" key="6">
    <source>
        <dbReference type="Proteomes" id="UP000054495"/>
    </source>
</evidence>
<keyword evidence="5" id="KW-0378">Hydrolase</keyword>
<accession>A0A0D6LNN8</accession>
<feature type="active site" description="Charge relay system" evidence="2">
    <location>
        <position position="319"/>
    </location>
</feature>
<dbReference type="PANTHER" id="PTHR10824">
    <property type="entry name" value="ACYL-COENZYME A THIOESTERASE-RELATED"/>
    <property type="match status" value="1"/>
</dbReference>
<feature type="active site" description="Charge relay system" evidence="2">
    <location>
        <position position="351"/>
    </location>
</feature>
<dbReference type="FunFam" id="3.40.50.1820:FF:000024">
    <property type="entry name" value="acyl-coenzyme A thioesterase 4"/>
    <property type="match status" value="1"/>
</dbReference>
<dbReference type="GO" id="GO:0006631">
    <property type="term" value="P:fatty acid metabolic process"/>
    <property type="evidence" value="ECO:0007669"/>
    <property type="project" value="TreeGrafter"/>
</dbReference>
<dbReference type="Proteomes" id="UP000054495">
    <property type="component" value="Unassembled WGS sequence"/>
</dbReference>
<sequence>MSLHVDLPDSMQRERVHIVAKNLVPFSNYKLLLRLRHKLGTHMSYAVFKADSIGEINVPTAMPIRGTYNDIDAMGLFKSVQPCNDFKFGGYLSCTPPVPFIYNLSLLDSSNFALASVPIKKHWMHPALERTEIEEDGFCGTLFKPPGDGPYPAVIDISGTGGGLHEHKGSMLASEGFVVLCVAFFQYKNLVEDLADVEVEYFEKPIKWLQRQSFTTDRLGIQGVSFGGLIVNILASRYPQINAVVSINGSHVQNELMHLKDNANLLPQPRLAGHLVYFVNKIAISNQSIRHTEYEKSAEIEWHRIPKSTSFRLVASMDDLVSPSVFWSRYMSERLKESGHKVEVDLVCGGHIMEPPYFPHHDKVYAKYQGFCTGYGGEVVMHGRSQELSWARTIEFFTRTLGEPAKMPAWNRLKHNEIRSNM</sequence>
<evidence type="ECO:0000256" key="1">
    <source>
        <dbReference type="ARBA" id="ARBA00006538"/>
    </source>
</evidence>
<feature type="active site" description="Charge relay system" evidence="2">
    <location>
        <position position="225"/>
    </location>
</feature>
<dbReference type="GO" id="GO:0047617">
    <property type="term" value="F:fatty acyl-CoA hydrolase activity"/>
    <property type="evidence" value="ECO:0007669"/>
    <property type="project" value="TreeGrafter"/>
</dbReference>
<dbReference type="InterPro" id="IPR014940">
    <property type="entry name" value="BAAT_C"/>
</dbReference>
<dbReference type="InterPro" id="IPR006862">
    <property type="entry name" value="Thio_Ohase/aa_AcTrfase"/>
</dbReference>
<dbReference type="AlphaFoldDB" id="A0A0D6LNN8"/>
<dbReference type="Pfam" id="PF04775">
    <property type="entry name" value="Bile_Hydr_Trans"/>
    <property type="match status" value="1"/>
</dbReference>
<dbReference type="SUPFAM" id="SSF53474">
    <property type="entry name" value="alpha/beta-Hydrolases"/>
    <property type="match status" value="1"/>
</dbReference>
<dbReference type="PANTHER" id="PTHR10824:SF4">
    <property type="entry name" value="ACYL-COENZYME A THIOESTERASE 1-LIKE"/>
    <property type="match status" value="1"/>
</dbReference>
<dbReference type="GO" id="GO:0006637">
    <property type="term" value="P:acyl-CoA metabolic process"/>
    <property type="evidence" value="ECO:0007669"/>
    <property type="project" value="InterPro"/>
</dbReference>
<protein>
    <submittedName>
        <fullName evidence="5">BAAT/acyl-CoA thioester hydrolase protein</fullName>
    </submittedName>
</protein>
<keyword evidence="6" id="KW-1185">Reference proteome</keyword>
<gene>
    <name evidence="5" type="ORF">ANCCEY_07214</name>
</gene>
<evidence type="ECO:0000313" key="5">
    <source>
        <dbReference type="EMBL" id="EPB73700.1"/>
    </source>
</evidence>
<dbReference type="InterPro" id="IPR042490">
    <property type="entry name" value="Thio_Ohase/BAAT_N"/>
</dbReference>
<evidence type="ECO:0000259" key="3">
    <source>
        <dbReference type="Pfam" id="PF04775"/>
    </source>
</evidence>
<feature type="domain" description="Acyl-CoA thioester hydrolase/bile acid-CoA amino acid N-acetyltransferase" evidence="3">
    <location>
        <begin position="14"/>
        <end position="135"/>
    </location>
</feature>
<reference evidence="5 6" key="1">
    <citation type="submission" date="2013-05" db="EMBL/GenBank/DDBJ databases">
        <title>Draft genome of the parasitic nematode Anyclostoma ceylanicum.</title>
        <authorList>
            <person name="Mitreva M."/>
        </authorList>
    </citation>
    <scope>NUCLEOTIDE SEQUENCE [LARGE SCALE GENOMIC DNA]</scope>
</reference>
<dbReference type="Gene3D" id="3.40.50.1820">
    <property type="entry name" value="alpha/beta hydrolase"/>
    <property type="match status" value="1"/>
</dbReference>
<dbReference type="FunFam" id="2.60.40.2240:FF:000003">
    <property type="entry name" value="Protein CBG04103"/>
    <property type="match status" value="1"/>
</dbReference>
<dbReference type="InterPro" id="IPR016662">
    <property type="entry name" value="Acyl-CoA_thioEstase_long-chain"/>
</dbReference>